<organism evidence="1 2">
    <name type="scientific">Engystomops pustulosus</name>
    <name type="common">Tungara frog</name>
    <name type="synonym">Physalaemus pustulosus</name>
    <dbReference type="NCBI Taxonomy" id="76066"/>
    <lineage>
        <taxon>Eukaryota</taxon>
        <taxon>Metazoa</taxon>
        <taxon>Chordata</taxon>
        <taxon>Craniata</taxon>
        <taxon>Vertebrata</taxon>
        <taxon>Euteleostomi</taxon>
        <taxon>Amphibia</taxon>
        <taxon>Batrachia</taxon>
        <taxon>Anura</taxon>
        <taxon>Neobatrachia</taxon>
        <taxon>Hyloidea</taxon>
        <taxon>Leptodactylidae</taxon>
        <taxon>Leiuperinae</taxon>
        <taxon>Engystomops</taxon>
    </lineage>
</organism>
<evidence type="ECO:0000313" key="1">
    <source>
        <dbReference type="EMBL" id="KAG8539029.1"/>
    </source>
</evidence>
<dbReference type="PANTHER" id="PTHR11505">
    <property type="entry name" value="L1 TRANSPOSABLE ELEMENT-RELATED"/>
    <property type="match status" value="1"/>
</dbReference>
<proteinExistence type="predicted"/>
<comment type="caution">
    <text evidence="1">The sequence shown here is derived from an EMBL/GenBank/DDBJ whole genome shotgun (WGS) entry which is preliminary data.</text>
</comment>
<dbReference type="Gene3D" id="3.30.70.1820">
    <property type="entry name" value="L1 transposable element, RRM domain"/>
    <property type="match status" value="1"/>
</dbReference>
<sequence>MPTQIRELQRQMSASIDRADDLENRLRRNNVRVVGLPEKVEGSDPVSFFENWLKNMLPADTFSPFFTVERAHRVPFRPGPPGGNPRPFLARLLHFRDRDSILRAVRTKGEILYANSRVSFYPDFSASVRKQRAQFTEVRARLRDKGYKYSMMYPAKLRIVDGQKTRFFTCPTEALHWADAAPRAPAARPAPPE</sequence>
<accession>A0AAV6YNL2</accession>
<name>A0AAV6YNL2_ENGPU</name>
<dbReference type="InterPro" id="IPR004244">
    <property type="entry name" value="Transposase_22"/>
</dbReference>
<evidence type="ECO:0008006" key="3">
    <source>
        <dbReference type="Google" id="ProtNLM"/>
    </source>
</evidence>
<reference evidence="1" key="1">
    <citation type="thesis" date="2020" institute="ProQuest LLC" country="789 East Eisenhower Parkway, Ann Arbor, MI, USA">
        <title>Comparative Genomics and Chromosome Evolution.</title>
        <authorList>
            <person name="Mudd A.B."/>
        </authorList>
    </citation>
    <scope>NUCLEOTIDE SEQUENCE</scope>
    <source>
        <strain evidence="1">237g6f4</strain>
        <tissue evidence="1">Blood</tissue>
    </source>
</reference>
<keyword evidence="2" id="KW-1185">Reference proteome</keyword>
<dbReference type="AlphaFoldDB" id="A0AAV6YNL2"/>
<protein>
    <recommendedName>
        <fullName evidence="3">L1 transposable element RRM domain-containing protein</fullName>
    </recommendedName>
</protein>
<dbReference type="EMBL" id="WNYA01016895">
    <property type="protein sequence ID" value="KAG8539029.1"/>
    <property type="molecule type" value="Genomic_DNA"/>
</dbReference>
<gene>
    <name evidence="1" type="ORF">GDO81_021584</name>
</gene>
<dbReference type="Proteomes" id="UP000824782">
    <property type="component" value="Unassembled WGS sequence"/>
</dbReference>
<evidence type="ECO:0000313" key="2">
    <source>
        <dbReference type="Proteomes" id="UP000824782"/>
    </source>
</evidence>